<evidence type="ECO:0000259" key="2">
    <source>
        <dbReference type="Pfam" id="PF01695"/>
    </source>
</evidence>
<dbReference type="InterPro" id="IPR027417">
    <property type="entry name" value="P-loop_NTPase"/>
</dbReference>
<protein>
    <submittedName>
        <fullName evidence="3">ATP-binding protein</fullName>
    </submittedName>
</protein>
<dbReference type="PANTHER" id="PTHR30050:SF4">
    <property type="entry name" value="ATP-BINDING PROTEIN RV3427C IN INSERTION SEQUENCE-RELATED"/>
    <property type="match status" value="1"/>
</dbReference>
<sequence>MNFEATIPNPNAGSQEFYEVDGLKHCSLCHTPMETWVVFGHVRKKVSCLCQCKTEARDQRDQAFKARQQAERKKQRKVSHIQDPAMRRMTFEADNGACPGAIEKAKRYVAQFDTSCSENIGLLFYGDVGTGKTFTAGCIVNVLNDKGYNVLGTSLTRLRDDLPGEFESDRSRSQYYDRLAAYDLVLIDDFGIERQSEFTLEQIYNLIDARYKSGKPTIITTNLTPEQLKNPKNMAQRRIYDRINEMCSPMLFEGQSQRPARQKQKTELARKLLSPESRG</sequence>
<evidence type="ECO:0000313" key="3">
    <source>
        <dbReference type="EMBL" id="QCT69982.1"/>
    </source>
</evidence>
<dbReference type="GO" id="GO:0006260">
    <property type="term" value="P:DNA replication"/>
    <property type="evidence" value="ECO:0007669"/>
    <property type="project" value="TreeGrafter"/>
</dbReference>
<name>A0A4P9C5Y7_EUBML</name>
<keyword evidence="3" id="KW-0067">ATP-binding</keyword>
<keyword evidence="3" id="KW-0547">Nucleotide-binding</keyword>
<evidence type="ECO:0000256" key="1">
    <source>
        <dbReference type="SAM" id="MobiDB-lite"/>
    </source>
</evidence>
<dbReference type="NCBIfam" id="NF005992">
    <property type="entry name" value="PRK08116.1"/>
    <property type="match status" value="1"/>
</dbReference>
<evidence type="ECO:0000313" key="4">
    <source>
        <dbReference type="Proteomes" id="UP000218387"/>
    </source>
</evidence>
<reference evidence="3 4" key="1">
    <citation type="submission" date="2018-05" db="EMBL/GenBank/DDBJ databases">
        <title>Genome comparison of Eubacterium sp.</title>
        <authorList>
            <person name="Feng Y."/>
            <person name="Sanchez-Andrea I."/>
            <person name="Stams A.J.M."/>
            <person name="De Vos W.M."/>
        </authorList>
    </citation>
    <scope>NUCLEOTIDE SEQUENCE [LARGE SCALE GENOMIC DNA]</scope>
    <source>
        <strain evidence="3 4">YI</strain>
    </source>
</reference>
<dbReference type="GO" id="GO:0005524">
    <property type="term" value="F:ATP binding"/>
    <property type="evidence" value="ECO:0007669"/>
    <property type="project" value="UniProtKB-KW"/>
</dbReference>
<proteinExistence type="predicted"/>
<organism evidence="3 4">
    <name type="scientific">Eubacterium maltosivorans</name>
    <dbReference type="NCBI Taxonomy" id="2041044"/>
    <lineage>
        <taxon>Bacteria</taxon>
        <taxon>Bacillati</taxon>
        <taxon>Bacillota</taxon>
        <taxon>Clostridia</taxon>
        <taxon>Eubacteriales</taxon>
        <taxon>Eubacteriaceae</taxon>
        <taxon>Eubacterium</taxon>
    </lineage>
</organism>
<dbReference type="EMBL" id="CP029487">
    <property type="protein sequence ID" value="QCT69982.1"/>
    <property type="molecule type" value="Genomic_DNA"/>
</dbReference>
<dbReference type="PANTHER" id="PTHR30050">
    <property type="entry name" value="CHROMOSOMAL REPLICATION INITIATOR PROTEIN DNAA"/>
    <property type="match status" value="1"/>
</dbReference>
<accession>A0A4P9C5Y7</accession>
<keyword evidence="4" id="KW-1185">Reference proteome</keyword>
<dbReference type="CDD" id="cd00009">
    <property type="entry name" value="AAA"/>
    <property type="match status" value="1"/>
</dbReference>
<dbReference type="RefSeq" id="WP_096919414.1">
    <property type="nucleotide sequence ID" value="NZ_CP029487.1"/>
</dbReference>
<dbReference type="AlphaFoldDB" id="A0A4P9C5Y7"/>
<dbReference type="Pfam" id="PF01695">
    <property type="entry name" value="IstB_IS21"/>
    <property type="match status" value="1"/>
</dbReference>
<feature type="region of interest" description="Disordered" evidence="1">
    <location>
        <begin position="252"/>
        <end position="279"/>
    </location>
</feature>
<dbReference type="SUPFAM" id="SSF52540">
    <property type="entry name" value="P-loop containing nucleoside triphosphate hydrolases"/>
    <property type="match status" value="1"/>
</dbReference>
<dbReference type="KEGG" id="emt:CPZ25_001215"/>
<dbReference type="InterPro" id="IPR002611">
    <property type="entry name" value="IstB_ATP-bd"/>
</dbReference>
<feature type="domain" description="IstB-like ATP-binding" evidence="2">
    <location>
        <begin position="116"/>
        <end position="261"/>
    </location>
</feature>
<dbReference type="Proteomes" id="UP000218387">
    <property type="component" value="Chromosome"/>
</dbReference>
<gene>
    <name evidence="3" type="ORF">CPZ25_001215</name>
</gene>
<dbReference type="Gene3D" id="3.40.50.300">
    <property type="entry name" value="P-loop containing nucleotide triphosphate hydrolases"/>
    <property type="match status" value="1"/>
</dbReference>